<dbReference type="AlphaFoldDB" id="A0A2N9BA21"/>
<feature type="compositionally biased region" description="Basic and acidic residues" evidence="1">
    <location>
        <begin position="61"/>
        <end position="70"/>
    </location>
</feature>
<evidence type="ECO:0000256" key="1">
    <source>
        <dbReference type="SAM" id="MobiDB-lite"/>
    </source>
</evidence>
<evidence type="ECO:0000313" key="3">
    <source>
        <dbReference type="Proteomes" id="UP000235464"/>
    </source>
</evidence>
<proteinExistence type="predicted"/>
<keyword evidence="3" id="KW-1185">Reference proteome</keyword>
<feature type="compositionally biased region" description="Basic residues" evidence="1">
    <location>
        <begin position="241"/>
        <end position="256"/>
    </location>
</feature>
<reference evidence="3" key="1">
    <citation type="submission" date="2017-11" db="EMBL/GenBank/DDBJ databases">
        <authorList>
            <person name="Wibberg D."/>
        </authorList>
    </citation>
    <scope>NUCLEOTIDE SEQUENCE [LARGE SCALE GENOMIC DNA]</scope>
</reference>
<name>A0A2N9BA21_STRCX</name>
<dbReference type="Proteomes" id="UP000235464">
    <property type="component" value="Chromosome I"/>
</dbReference>
<accession>A0A2N9BA21</accession>
<sequence length="256" mass="26995">MPGITFTPTFVVDGLPASGSTTGGASNALMRPALPLCPYVIGRPHARFQASPRLNARPAARKGDRKDAPRLPRGCGGRGGKSSDADGVRDKWSGPSTGSHVVHRSYKPPMTHGGGFRRGETSRKPGDHRLGTSRRPAAVTSSGQGSSAESGSGTSRRLGGERGRRLTKARRSTSPAPHEIAMAVSPARRESSATVTSARRGSPAATTRRLTKTRQPPPGASRKPGSHHPAPHENPAATTRRLTKARRPPVRRSARC</sequence>
<gene>
    <name evidence="2" type="ORF">SCNRRL3882_3653</name>
</gene>
<feature type="compositionally biased region" description="Basic and acidic residues" evidence="1">
    <location>
        <begin position="117"/>
        <end position="130"/>
    </location>
</feature>
<evidence type="ECO:0000313" key="2">
    <source>
        <dbReference type="EMBL" id="SOR80197.1"/>
    </source>
</evidence>
<feature type="region of interest" description="Disordered" evidence="1">
    <location>
        <begin position="50"/>
        <end position="256"/>
    </location>
</feature>
<feature type="compositionally biased region" description="Low complexity" evidence="1">
    <location>
        <begin position="141"/>
        <end position="157"/>
    </location>
</feature>
<dbReference type="EMBL" id="LT963352">
    <property type="protein sequence ID" value="SOR80197.1"/>
    <property type="molecule type" value="Genomic_DNA"/>
</dbReference>
<protein>
    <submittedName>
        <fullName evidence="2">Uncharacterized protein</fullName>
    </submittedName>
</protein>
<feature type="compositionally biased region" description="Basic and acidic residues" evidence="1">
    <location>
        <begin position="81"/>
        <end position="92"/>
    </location>
</feature>
<organism evidence="2 3">
    <name type="scientific">Streptomyces chartreusis NRRL 3882</name>
    <dbReference type="NCBI Taxonomy" id="1079985"/>
    <lineage>
        <taxon>Bacteria</taxon>
        <taxon>Bacillati</taxon>
        <taxon>Actinomycetota</taxon>
        <taxon>Actinomycetes</taxon>
        <taxon>Kitasatosporales</taxon>
        <taxon>Streptomycetaceae</taxon>
        <taxon>Streptomyces</taxon>
    </lineage>
</organism>